<dbReference type="Proteomes" id="UP000288972">
    <property type="component" value="Chromosome"/>
</dbReference>
<evidence type="ECO:0000313" key="3">
    <source>
        <dbReference type="Proteomes" id="UP000288972"/>
    </source>
</evidence>
<reference evidence="1 3" key="1">
    <citation type="submission" date="2018-06" db="EMBL/GenBank/DDBJ databases">
        <title>Comparative genomics of rhizobia nodulating Arachis hypogaea in China.</title>
        <authorList>
            <person name="Li Y."/>
        </authorList>
    </citation>
    <scope>NUCLEOTIDE SEQUENCE [LARGE SCALE GENOMIC DNA]</scope>
    <source>
        <strain evidence="1 3">CCBAU 51670</strain>
    </source>
</reference>
<reference evidence="2 4" key="2">
    <citation type="submission" date="2018-10" db="EMBL/GenBank/DDBJ databases">
        <title>Bradyrhizobium sp. nov., effective nodules isolated from peanut in China.</title>
        <authorList>
            <person name="Li Y."/>
        </authorList>
    </citation>
    <scope>NUCLEOTIDE SEQUENCE [LARGE SCALE GENOMIC DNA]</scope>
    <source>
        <strain evidence="2 4">CCBAU 53426</strain>
    </source>
</reference>
<dbReference type="EMBL" id="CP030053">
    <property type="protein sequence ID" value="QAU44391.1"/>
    <property type="molecule type" value="Genomic_DNA"/>
</dbReference>
<organism evidence="1 3">
    <name type="scientific">Bradyrhizobium guangzhouense</name>
    <dbReference type="NCBI Taxonomy" id="1325095"/>
    <lineage>
        <taxon>Bacteria</taxon>
        <taxon>Pseudomonadati</taxon>
        <taxon>Pseudomonadota</taxon>
        <taxon>Alphaproteobacteria</taxon>
        <taxon>Hyphomicrobiales</taxon>
        <taxon>Nitrobacteraceae</taxon>
        <taxon>Bradyrhizobium</taxon>
    </lineage>
</organism>
<dbReference type="RefSeq" id="WP_128949177.1">
    <property type="nucleotide sequence ID" value="NZ_CP030053.1"/>
</dbReference>
<proteinExistence type="predicted"/>
<dbReference type="Proteomes" id="UP000290401">
    <property type="component" value="Unassembled WGS sequence"/>
</dbReference>
<evidence type="ECO:0000313" key="1">
    <source>
        <dbReference type="EMBL" id="QAU44391.1"/>
    </source>
</evidence>
<protein>
    <submittedName>
        <fullName evidence="1">Uncharacterized protein</fullName>
    </submittedName>
</protein>
<evidence type="ECO:0000313" key="2">
    <source>
        <dbReference type="EMBL" id="RXH10038.1"/>
    </source>
</evidence>
<dbReference type="KEGG" id="bgz:XH91_02820"/>
<sequence>MADETGASHQPSFSELTAALQRLEVDLLTIEQAVSSLVHNELHALAKSAIDEYRSIITALRDLKLK</sequence>
<evidence type="ECO:0000313" key="4">
    <source>
        <dbReference type="Proteomes" id="UP000290401"/>
    </source>
</evidence>
<accession>A0AAE5WWM1</accession>
<keyword evidence="4" id="KW-1185">Reference proteome</keyword>
<dbReference type="AlphaFoldDB" id="A0AAE5WWM1"/>
<name>A0AAE5WWM1_9BRAD</name>
<dbReference type="EMBL" id="RDQZ01000022">
    <property type="protein sequence ID" value="RXH10038.1"/>
    <property type="molecule type" value="Genomic_DNA"/>
</dbReference>
<gene>
    <name evidence="2" type="ORF">EAS56_24160</name>
    <name evidence="1" type="ORF">XH91_02820</name>
</gene>